<evidence type="ECO:0000256" key="3">
    <source>
        <dbReference type="ARBA" id="ARBA00022692"/>
    </source>
</evidence>
<sequence>MAKRFEIIKQTRIKKSSRKNLIDYSIFLISGFLGLLIATLVTSSVVIGIPFGLITVAIPVVLLKRKAEQERIALQALWPEILDHIISGLQSGLSLAETLVILSGRGPEKTRSFFALFSQDLRNGMDFDLALVELKLRFRDGIADQVCEVIEFARISGSRDTSLTLRTLSNFIRTDLAIRAEIEAKHSWVKNSAALAAIAPWILLLLLASQPNTRSAYTNSRGFTILIIGAVLTVIAYIWMEKVGKISEIPRTFA</sequence>
<keyword evidence="4 6" id="KW-1133">Transmembrane helix</keyword>
<dbReference type="Pfam" id="PF00482">
    <property type="entry name" value="T2SSF"/>
    <property type="match status" value="1"/>
</dbReference>
<feature type="transmembrane region" description="Helical" evidence="6">
    <location>
        <begin position="220"/>
        <end position="240"/>
    </location>
</feature>
<dbReference type="InterPro" id="IPR018076">
    <property type="entry name" value="T2SS_GspF_dom"/>
</dbReference>
<organism evidence="8">
    <name type="scientific">freshwater metagenome</name>
    <dbReference type="NCBI Taxonomy" id="449393"/>
    <lineage>
        <taxon>unclassified sequences</taxon>
        <taxon>metagenomes</taxon>
        <taxon>ecological metagenomes</taxon>
    </lineage>
</organism>
<evidence type="ECO:0000256" key="5">
    <source>
        <dbReference type="ARBA" id="ARBA00023136"/>
    </source>
</evidence>
<accession>A0A6J6PQ30</accession>
<evidence type="ECO:0000256" key="6">
    <source>
        <dbReference type="SAM" id="Phobius"/>
    </source>
</evidence>
<feature type="transmembrane region" description="Helical" evidence="6">
    <location>
        <begin position="45"/>
        <end position="63"/>
    </location>
</feature>
<comment type="subcellular location">
    <subcellularLocation>
        <location evidence="1">Cell membrane</location>
        <topology evidence="1">Multi-pass membrane protein</topology>
    </subcellularLocation>
</comment>
<feature type="domain" description="Type II secretion system protein GspF" evidence="7">
    <location>
        <begin position="82"/>
        <end position="207"/>
    </location>
</feature>
<evidence type="ECO:0000313" key="8">
    <source>
        <dbReference type="EMBL" id="CAB4700917.1"/>
    </source>
</evidence>
<dbReference type="PANTHER" id="PTHR35007">
    <property type="entry name" value="INTEGRAL MEMBRANE PROTEIN-RELATED"/>
    <property type="match status" value="1"/>
</dbReference>
<proteinExistence type="predicted"/>
<keyword evidence="3 6" id="KW-0812">Transmembrane</keyword>
<reference evidence="8" key="1">
    <citation type="submission" date="2020-05" db="EMBL/GenBank/DDBJ databases">
        <authorList>
            <person name="Chiriac C."/>
            <person name="Salcher M."/>
            <person name="Ghai R."/>
            <person name="Kavagutti S V."/>
        </authorList>
    </citation>
    <scope>NUCLEOTIDE SEQUENCE</scope>
</reference>
<keyword evidence="2" id="KW-1003">Cell membrane</keyword>
<evidence type="ECO:0000259" key="7">
    <source>
        <dbReference type="Pfam" id="PF00482"/>
    </source>
</evidence>
<dbReference type="PANTHER" id="PTHR35007:SF1">
    <property type="entry name" value="PILUS ASSEMBLY PROTEIN"/>
    <property type="match status" value="1"/>
</dbReference>
<dbReference type="GO" id="GO:0005886">
    <property type="term" value="C:plasma membrane"/>
    <property type="evidence" value="ECO:0007669"/>
    <property type="project" value="UniProtKB-SubCell"/>
</dbReference>
<evidence type="ECO:0000256" key="1">
    <source>
        <dbReference type="ARBA" id="ARBA00004651"/>
    </source>
</evidence>
<protein>
    <submittedName>
        <fullName evidence="8">Unannotated protein</fullName>
    </submittedName>
</protein>
<feature type="transmembrane region" description="Helical" evidence="6">
    <location>
        <begin position="188"/>
        <end position="208"/>
    </location>
</feature>
<keyword evidence="5 6" id="KW-0472">Membrane</keyword>
<evidence type="ECO:0000256" key="2">
    <source>
        <dbReference type="ARBA" id="ARBA00022475"/>
    </source>
</evidence>
<feature type="transmembrane region" description="Helical" evidence="6">
    <location>
        <begin position="21"/>
        <end position="39"/>
    </location>
</feature>
<name>A0A6J6PQ30_9ZZZZ</name>
<evidence type="ECO:0000256" key="4">
    <source>
        <dbReference type="ARBA" id="ARBA00022989"/>
    </source>
</evidence>
<dbReference type="EMBL" id="CAEZXV010000044">
    <property type="protein sequence ID" value="CAB4700917.1"/>
    <property type="molecule type" value="Genomic_DNA"/>
</dbReference>
<gene>
    <name evidence="8" type="ORF">UFOPK2598_00584</name>
</gene>
<dbReference type="AlphaFoldDB" id="A0A6J6PQ30"/>